<evidence type="ECO:0000313" key="1">
    <source>
        <dbReference type="EMBL" id="GAW84119.1"/>
    </source>
</evidence>
<keyword evidence="2" id="KW-1185">Reference proteome</keyword>
<dbReference type="Proteomes" id="UP000195521">
    <property type="component" value="Unassembled WGS sequence"/>
</dbReference>
<name>A0A1Y1JNS2_PLAGO</name>
<accession>A0A1Y1JNS2</accession>
<dbReference type="GeneID" id="39744927"/>
<gene>
    <name evidence="1" type="ORF">PGO_001190</name>
</gene>
<sequence>MTLQIVIDDNFQLKDSQCSNVNTNVTYTKNINYTIEGGTYQIPNVCIKNFEDIRENINITLDKLKKLYDDFLGSANICPNGSDCFIAYLELTKICKRSNNDNFQKLLRNFEYEYVTYFPGVHERMEYTSYCYFLQMIIRKLRRTWNKNNNDRLNMKD</sequence>
<dbReference type="EMBL" id="BDQF01000120">
    <property type="protein sequence ID" value="GAW84119.1"/>
    <property type="molecule type" value="Genomic_DNA"/>
</dbReference>
<proteinExistence type="predicted"/>
<dbReference type="RefSeq" id="XP_028546708.1">
    <property type="nucleotide sequence ID" value="XM_028690907.1"/>
</dbReference>
<organism evidence="1 2">
    <name type="scientific">Plasmodium gonderi</name>
    <dbReference type="NCBI Taxonomy" id="77519"/>
    <lineage>
        <taxon>Eukaryota</taxon>
        <taxon>Sar</taxon>
        <taxon>Alveolata</taxon>
        <taxon>Apicomplexa</taxon>
        <taxon>Aconoidasida</taxon>
        <taxon>Haemosporida</taxon>
        <taxon>Plasmodiidae</taxon>
        <taxon>Plasmodium</taxon>
        <taxon>Plasmodium (Plasmodium)</taxon>
    </lineage>
</organism>
<dbReference type="AlphaFoldDB" id="A0A1Y1JNS2"/>
<protein>
    <submittedName>
        <fullName evidence="1">Variable surface protein</fullName>
    </submittedName>
</protein>
<reference evidence="2" key="1">
    <citation type="submission" date="2017-04" db="EMBL/GenBank/DDBJ databases">
        <title>Plasmodium gonderi genome.</title>
        <authorList>
            <person name="Arisue N."/>
            <person name="Honma H."/>
            <person name="Kawai S."/>
            <person name="Tougan T."/>
            <person name="Tanabe K."/>
            <person name="Horii T."/>
        </authorList>
    </citation>
    <scope>NUCLEOTIDE SEQUENCE [LARGE SCALE GENOMIC DNA]</scope>
    <source>
        <strain evidence="2">ATCC 30045</strain>
    </source>
</reference>
<comment type="caution">
    <text evidence="1">The sequence shown here is derived from an EMBL/GenBank/DDBJ whole genome shotgun (WGS) entry which is preliminary data.</text>
</comment>
<evidence type="ECO:0000313" key="2">
    <source>
        <dbReference type="Proteomes" id="UP000195521"/>
    </source>
</evidence>